<proteinExistence type="predicted"/>
<dbReference type="InterPro" id="IPR045608">
    <property type="entry name" value="Trypco2"/>
</dbReference>
<evidence type="ECO:0000259" key="2">
    <source>
        <dbReference type="Pfam" id="PF19631"/>
    </source>
</evidence>
<dbReference type="RefSeq" id="WP_306089676.1">
    <property type="nucleotide sequence ID" value="NZ_CP120992.1"/>
</dbReference>
<sequence length="131" mass="13769">MTGNTAGTGGNGGGRTPDTGRHDGIELADAVESVRNQLIEAATRGTGRPLAFEVGDIQMEFTLELRKEVKGSARVKAWVVEAGADAGRATGHTHKVAFTLRPRDVTTGEAWQIGNEGDGSTARFGQGRPRP</sequence>
<evidence type="ECO:0000313" key="3">
    <source>
        <dbReference type="EMBL" id="WLQ42400.1"/>
    </source>
</evidence>
<accession>A0ABY9I6J0</accession>
<dbReference type="Pfam" id="PF19631">
    <property type="entry name" value="Trypco2"/>
    <property type="match status" value="1"/>
</dbReference>
<feature type="region of interest" description="Disordered" evidence="1">
    <location>
        <begin position="1"/>
        <end position="24"/>
    </location>
</feature>
<name>A0ABY9I6J0_9ACTN</name>
<organism evidence="3 4">
    <name type="scientific">Streptomyces laculatispora</name>
    <dbReference type="NCBI Taxonomy" id="887464"/>
    <lineage>
        <taxon>Bacteria</taxon>
        <taxon>Bacillati</taxon>
        <taxon>Actinomycetota</taxon>
        <taxon>Actinomycetes</taxon>
        <taxon>Kitasatosporales</taxon>
        <taxon>Streptomycetaceae</taxon>
        <taxon>Streptomyces</taxon>
    </lineage>
</organism>
<dbReference type="EMBL" id="CP120992">
    <property type="protein sequence ID" value="WLQ42400.1"/>
    <property type="molecule type" value="Genomic_DNA"/>
</dbReference>
<keyword evidence="4" id="KW-1185">Reference proteome</keyword>
<evidence type="ECO:0000313" key="4">
    <source>
        <dbReference type="Proteomes" id="UP001229952"/>
    </source>
</evidence>
<protein>
    <recommendedName>
        <fullName evidence="2">Trypsin-co-occurring domain-containing protein</fullName>
    </recommendedName>
</protein>
<feature type="region of interest" description="Disordered" evidence="1">
    <location>
        <begin position="107"/>
        <end position="131"/>
    </location>
</feature>
<reference evidence="3 4" key="1">
    <citation type="submission" date="2023-03" db="EMBL/GenBank/DDBJ databases">
        <title>Isolation and description of six Streptomyces strains from soil environments, able to metabolize different microbial glucans.</title>
        <authorList>
            <person name="Widen T."/>
            <person name="Larsbrink J."/>
        </authorList>
    </citation>
    <scope>NUCLEOTIDE SEQUENCE [LARGE SCALE GENOMIC DNA]</scope>
    <source>
        <strain evidence="3 4">Mut2</strain>
    </source>
</reference>
<feature type="domain" description="Trypsin-co-occurring" evidence="2">
    <location>
        <begin position="25"/>
        <end position="102"/>
    </location>
</feature>
<dbReference type="Proteomes" id="UP001229952">
    <property type="component" value="Chromosome"/>
</dbReference>
<gene>
    <name evidence="3" type="ORF">P8A22_22060</name>
</gene>
<feature type="compositionally biased region" description="Gly residues" evidence="1">
    <location>
        <begin position="1"/>
        <end position="15"/>
    </location>
</feature>
<evidence type="ECO:0000256" key="1">
    <source>
        <dbReference type="SAM" id="MobiDB-lite"/>
    </source>
</evidence>